<dbReference type="AlphaFoldDB" id="A0A9W6T7E5"/>
<comment type="similarity">
    <text evidence="4">Belongs to the DASH complex SPC19 family.</text>
</comment>
<evidence type="ECO:0000256" key="14">
    <source>
        <dbReference type="ARBA" id="ARBA00023328"/>
    </source>
</evidence>
<proteinExistence type="inferred from homology"/>
<keyword evidence="8" id="KW-0493">Microtubule</keyword>
<dbReference type="PANTHER" id="PTHR28262">
    <property type="entry name" value="DASH COMPLEX SUBUNIT SPC19"/>
    <property type="match status" value="1"/>
</dbReference>
<dbReference type="GO" id="GO:0042729">
    <property type="term" value="C:DASH complex"/>
    <property type="evidence" value="ECO:0007669"/>
    <property type="project" value="InterPro"/>
</dbReference>
<sequence length="214" mass="24118">MLNAGSFRDVQWPDNWTAATIDGKASAQFEHTLLVTEDGVEILTARRKKSPAHKRLESSISSLQRCQILLDASVSKVSEATNDLPQLKTILKNKKVFTVVSESDVIYKKNKLRKNIEPNLIDSLEKLDIIVSKLERKKNSLRQKSDLLQLRIENTSEKYDDITSTDSANIEHPTSTSDSNVDGVIGSSGDIQRLKLLQIKKERLKYTLNRLSRG</sequence>
<evidence type="ECO:0000256" key="3">
    <source>
        <dbReference type="ARBA" id="ARBA00004629"/>
    </source>
</evidence>
<evidence type="ECO:0000256" key="4">
    <source>
        <dbReference type="ARBA" id="ARBA00008952"/>
    </source>
</evidence>
<keyword evidence="6" id="KW-0158">Chromosome</keyword>
<comment type="subunit">
    <text evidence="16">Component of the DASH complex consisting of ASK1, DAD1, DAD2, DAD3, DAD4, DAM1, DUO1, HSK3, SPC19 and SPC34, with a stoichiometry of one copy of each subunit per complex. Multiple DASH complexes oligomerize to form a ring that encircles spindle microtubules and organizes the rod-like NDC80 complexes of the outer kinetochore. DASH complex oligomerization strengthens microtubule attachments. On cytoplasmic microtubules, DASH complexes appear to form patches instead of rings.</text>
</comment>
<keyword evidence="11" id="KW-0995">Kinetochore</keyword>
<keyword evidence="20" id="KW-1185">Reference proteome</keyword>
<keyword evidence="17" id="KW-0175">Coiled coil</keyword>
<evidence type="ECO:0000256" key="7">
    <source>
        <dbReference type="ARBA" id="ARBA00022490"/>
    </source>
</evidence>
<evidence type="ECO:0000256" key="18">
    <source>
        <dbReference type="SAM" id="MobiDB-lite"/>
    </source>
</evidence>
<dbReference type="Pfam" id="PF08287">
    <property type="entry name" value="DASH_Spc19"/>
    <property type="match status" value="1"/>
</dbReference>
<keyword evidence="12" id="KW-0206">Cytoskeleton</keyword>
<keyword evidence="7" id="KW-0963">Cytoplasm</keyword>
<feature type="coiled-coil region" evidence="17">
    <location>
        <begin position="124"/>
        <end position="158"/>
    </location>
</feature>
<comment type="caution">
    <text evidence="19">The sequence shown here is derived from an EMBL/GenBank/DDBJ whole genome shotgun (WGS) entry which is preliminary data.</text>
</comment>
<evidence type="ECO:0000256" key="1">
    <source>
        <dbReference type="ARBA" id="ARBA00004123"/>
    </source>
</evidence>
<evidence type="ECO:0000256" key="15">
    <source>
        <dbReference type="ARBA" id="ARBA00032583"/>
    </source>
</evidence>
<comment type="subcellular location">
    <subcellularLocation>
        <location evidence="3">Chromosome</location>
        <location evidence="3">Centromere</location>
        <location evidence="3">Kinetochore</location>
    </subcellularLocation>
    <subcellularLocation>
        <location evidence="2">Cytoplasm</location>
        <location evidence="2">Cytoskeleton</location>
        <location evidence="2">Spindle</location>
    </subcellularLocation>
    <subcellularLocation>
        <location evidence="1">Nucleus</location>
    </subcellularLocation>
</comment>
<dbReference type="Gene3D" id="3.90.230.10">
    <property type="entry name" value="Creatinase/methionine aminopeptidase superfamily"/>
    <property type="match status" value="1"/>
</dbReference>
<accession>A0A9W6T7E5</accession>
<feature type="region of interest" description="Disordered" evidence="18">
    <location>
        <begin position="161"/>
        <end position="183"/>
    </location>
</feature>
<keyword evidence="9" id="KW-0131">Cell cycle</keyword>
<keyword evidence="14" id="KW-0137">Centromere</keyword>
<evidence type="ECO:0000313" key="20">
    <source>
        <dbReference type="Proteomes" id="UP001165120"/>
    </source>
</evidence>
<keyword evidence="9" id="KW-0498">Mitosis</keyword>
<evidence type="ECO:0000256" key="8">
    <source>
        <dbReference type="ARBA" id="ARBA00022701"/>
    </source>
</evidence>
<evidence type="ECO:0000256" key="10">
    <source>
        <dbReference type="ARBA" id="ARBA00022829"/>
    </source>
</evidence>
<evidence type="ECO:0000256" key="2">
    <source>
        <dbReference type="ARBA" id="ARBA00004186"/>
    </source>
</evidence>
<dbReference type="Proteomes" id="UP001165120">
    <property type="component" value="Unassembled WGS sequence"/>
</dbReference>
<protein>
    <recommendedName>
        <fullName evidence="5">DASH complex subunit SPC19</fullName>
    </recommendedName>
    <alternativeName>
        <fullName evidence="15">Outer kinetochore protein SPC19</fullName>
    </alternativeName>
</protein>
<dbReference type="EMBL" id="BSXN01002798">
    <property type="protein sequence ID" value="GME77659.1"/>
    <property type="molecule type" value="Genomic_DNA"/>
</dbReference>
<evidence type="ECO:0000256" key="13">
    <source>
        <dbReference type="ARBA" id="ARBA00023242"/>
    </source>
</evidence>
<dbReference type="SUPFAM" id="SSF55920">
    <property type="entry name" value="Creatinase/aminopeptidase"/>
    <property type="match status" value="1"/>
</dbReference>
<evidence type="ECO:0000256" key="6">
    <source>
        <dbReference type="ARBA" id="ARBA00022454"/>
    </source>
</evidence>
<dbReference type="GO" id="GO:0005876">
    <property type="term" value="C:spindle microtubule"/>
    <property type="evidence" value="ECO:0007669"/>
    <property type="project" value="InterPro"/>
</dbReference>
<evidence type="ECO:0000256" key="9">
    <source>
        <dbReference type="ARBA" id="ARBA00022776"/>
    </source>
</evidence>
<evidence type="ECO:0000313" key="19">
    <source>
        <dbReference type="EMBL" id="GME77659.1"/>
    </source>
</evidence>
<evidence type="ECO:0000256" key="12">
    <source>
        <dbReference type="ARBA" id="ARBA00023212"/>
    </source>
</evidence>
<evidence type="ECO:0000256" key="17">
    <source>
        <dbReference type="SAM" id="Coils"/>
    </source>
</evidence>
<organism evidence="19 20">
    <name type="scientific">Candida boidinii</name>
    <name type="common">Yeast</name>
    <dbReference type="NCBI Taxonomy" id="5477"/>
    <lineage>
        <taxon>Eukaryota</taxon>
        <taxon>Fungi</taxon>
        <taxon>Dikarya</taxon>
        <taxon>Ascomycota</taxon>
        <taxon>Saccharomycotina</taxon>
        <taxon>Pichiomycetes</taxon>
        <taxon>Pichiales</taxon>
        <taxon>Pichiaceae</taxon>
        <taxon>Ogataea</taxon>
        <taxon>Ogataea/Candida clade</taxon>
    </lineage>
</organism>
<dbReference type="InterPro" id="IPR036005">
    <property type="entry name" value="Creatinase/aminopeptidase-like"/>
</dbReference>
<dbReference type="GO" id="GO:0008608">
    <property type="term" value="P:attachment of spindle microtubules to kinetochore"/>
    <property type="evidence" value="ECO:0007669"/>
    <property type="project" value="InterPro"/>
</dbReference>
<keyword evidence="9" id="KW-0132">Cell division</keyword>
<reference evidence="19" key="1">
    <citation type="submission" date="2023-04" db="EMBL/GenBank/DDBJ databases">
        <title>Candida boidinii NBRC 10035.</title>
        <authorList>
            <person name="Ichikawa N."/>
            <person name="Sato H."/>
            <person name="Tonouchi N."/>
        </authorList>
    </citation>
    <scope>NUCLEOTIDE SEQUENCE</scope>
    <source>
        <strain evidence="19">NBRC 10035</strain>
    </source>
</reference>
<evidence type="ECO:0000256" key="16">
    <source>
        <dbReference type="ARBA" id="ARBA00046633"/>
    </source>
</evidence>
<keyword evidence="10" id="KW-0159">Chromosome partition</keyword>
<evidence type="ECO:0000256" key="11">
    <source>
        <dbReference type="ARBA" id="ARBA00022838"/>
    </source>
</evidence>
<gene>
    <name evidence="19" type="ORF">Cboi02_000560100</name>
</gene>
<keyword evidence="13" id="KW-0539">Nucleus</keyword>
<feature type="compositionally biased region" description="Polar residues" evidence="18">
    <location>
        <begin position="162"/>
        <end position="180"/>
    </location>
</feature>
<evidence type="ECO:0000256" key="5">
    <source>
        <dbReference type="ARBA" id="ARBA00016329"/>
    </source>
</evidence>
<dbReference type="InterPro" id="IPR013251">
    <property type="entry name" value="DASH_Spc19"/>
</dbReference>
<dbReference type="PANTHER" id="PTHR28262:SF1">
    <property type="entry name" value="DASH COMPLEX SUBUNIT SPC19"/>
    <property type="match status" value="1"/>
</dbReference>
<name>A0A9W6T7E5_CANBO</name>